<dbReference type="InterPro" id="IPR029063">
    <property type="entry name" value="SAM-dependent_MTases_sf"/>
</dbReference>
<sequence>MTAEEYWNHNVHYHPVVLDAVPEGCRTALDVGCGDGVLAAKLATRAESVTGVDRSAEMIRQARRRAAGSVTFLEADYLDGTALDQEGYDFVSAVAVIHHAPFDDAIDRLVALLAPGGRLVVVGMAYNHTPLDWVISGCGVPASRWNTRLRGGKRAPRGMPVEDSAMHWGEVRRATAHLLPGRRFRRRLLWRYTLVWDKPGGTREGGP</sequence>
<keyword evidence="3" id="KW-0949">S-adenosyl-L-methionine</keyword>
<accession>A0A917XKL8</accession>
<name>A0A917XKL8_9ACTN</name>
<dbReference type="Proteomes" id="UP000653411">
    <property type="component" value="Unassembled WGS sequence"/>
</dbReference>
<evidence type="ECO:0000313" key="6">
    <source>
        <dbReference type="Proteomes" id="UP000653411"/>
    </source>
</evidence>
<dbReference type="GO" id="GO:0032259">
    <property type="term" value="P:methylation"/>
    <property type="evidence" value="ECO:0007669"/>
    <property type="project" value="UniProtKB-KW"/>
</dbReference>
<dbReference type="SUPFAM" id="SSF53335">
    <property type="entry name" value="S-adenosyl-L-methionine-dependent methyltransferases"/>
    <property type="match status" value="1"/>
</dbReference>
<dbReference type="Gene3D" id="3.40.50.150">
    <property type="entry name" value="Vaccinia Virus protein VP39"/>
    <property type="match status" value="1"/>
</dbReference>
<dbReference type="Pfam" id="PF13649">
    <property type="entry name" value="Methyltransf_25"/>
    <property type="match status" value="1"/>
</dbReference>
<comment type="caution">
    <text evidence="5">The sequence shown here is derived from an EMBL/GenBank/DDBJ whole genome shotgun (WGS) entry which is preliminary data.</text>
</comment>
<dbReference type="InterPro" id="IPR041698">
    <property type="entry name" value="Methyltransf_25"/>
</dbReference>
<gene>
    <name evidence="5" type="ORF">GCM10011578_077910</name>
</gene>
<evidence type="ECO:0000256" key="2">
    <source>
        <dbReference type="ARBA" id="ARBA00022679"/>
    </source>
</evidence>
<reference evidence="5" key="2">
    <citation type="submission" date="2020-09" db="EMBL/GenBank/DDBJ databases">
        <authorList>
            <person name="Sun Q."/>
            <person name="Zhou Y."/>
        </authorList>
    </citation>
    <scope>NUCLEOTIDE SEQUENCE</scope>
    <source>
        <strain evidence="5">CGMCC 4.7110</strain>
    </source>
</reference>
<dbReference type="CDD" id="cd02440">
    <property type="entry name" value="AdoMet_MTases"/>
    <property type="match status" value="1"/>
</dbReference>
<dbReference type="EMBL" id="BMML01000024">
    <property type="protein sequence ID" value="GGN35623.1"/>
    <property type="molecule type" value="Genomic_DNA"/>
</dbReference>
<keyword evidence="2" id="KW-0808">Transferase</keyword>
<dbReference type="PANTHER" id="PTHR43464:SF19">
    <property type="entry name" value="UBIQUINONE BIOSYNTHESIS O-METHYLTRANSFERASE, MITOCHONDRIAL"/>
    <property type="match status" value="1"/>
</dbReference>
<evidence type="ECO:0000313" key="5">
    <source>
        <dbReference type="EMBL" id="GGN35623.1"/>
    </source>
</evidence>
<dbReference type="AlphaFoldDB" id="A0A917XKL8"/>
<organism evidence="5 6">
    <name type="scientific">Streptomyces fuscichromogenes</name>
    <dbReference type="NCBI Taxonomy" id="1324013"/>
    <lineage>
        <taxon>Bacteria</taxon>
        <taxon>Bacillati</taxon>
        <taxon>Actinomycetota</taxon>
        <taxon>Actinomycetes</taxon>
        <taxon>Kitasatosporales</taxon>
        <taxon>Streptomycetaceae</taxon>
        <taxon>Streptomyces</taxon>
    </lineage>
</organism>
<keyword evidence="1 5" id="KW-0489">Methyltransferase</keyword>
<dbReference type="GO" id="GO:0008168">
    <property type="term" value="F:methyltransferase activity"/>
    <property type="evidence" value="ECO:0007669"/>
    <property type="project" value="UniProtKB-KW"/>
</dbReference>
<evidence type="ECO:0000256" key="3">
    <source>
        <dbReference type="ARBA" id="ARBA00022691"/>
    </source>
</evidence>
<keyword evidence="6" id="KW-1185">Reference proteome</keyword>
<dbReference type="PANTHER" id="PTHR43464">
    <property type="entry name" value="METHYLTRANSFERASE"/>
    <property type="match status" value="1"/>
</dbReference>
<reference evidence="5" key="1">
    <citation type="journal article" date="2014" name="Int. J. Syst. Evol. Microbiol.">
        <title>Complete genome sequence of Corynebacterium casei LMG S-19264T (=DSM 44701T), isolated from a smear-ripened cheese.</title>
        <authorList>
            <consortium name="US DOE Joint Genome Institute (JGI-PGF)"/>
            <person name="Walter F."/>
            <person name="Albersmeier A."/>
            <person name="Kalinowski J."/>
            <person name="Ruckert C."/>
        </authorList>
    </citation>
    <scope>NUCLEOTIDE SEQUENCE</scope>
    <source>
        <strain evidence="5">CGMCC 4.7110</strain>
    </source>
</reference>
<proteinExistence type="predicted"/>
<protein>
    <submittedName>
        <fullName evidence="5">Methyltransferase</fullName>
    </submittedName>
</protein>
<dbReference type="RefSeq" id="WP_189267639.1">
    <property type="nucleotide sequence ID" value="NZ_BMML01000024.1"/>
</dbReference>
<evidence type="ECO:0000259" key="4">
    <source>
        <dbReference type="Pfam" id="PF13649"/>
    </source>
</evidence>
<feature type="domain" description="Methyltransferase" evidence="4">
    <location>
        <begin position="29"/>
        <end position="117"/>
    </location>
</feature>
<evidence type="ECO:0000256" key="1">
    <source>
        <dbReference type="ARBA" id="ARBA00022603"/>
    </source>
</evidence>